<keyword evidence="3 10" id="KW-0813">Transport</keyword>
<evidence type="ECO:0000256" key="5">
    <source>
        <dbReference type="ARBA" id="ARBA00022692"/>
    </source>
</evidence>
<keyword evidence="9 10" id="KW-0407">Ion channel</keyword>
<proteinExistence type="inferred from homology"/>
<dbReference type="Pfam" id="PF01741">
    <property type="entry name" value="MscL"/>
    <property type="match status" value="1"/>
</dbReference>
<evidence type="ECO:0000313" key="12">
    <source>
        <dbReference type="Proteomes" id="UP000305541"/>
    </source>
</evidence>
<keyword evidence="6 10" id="KW-1133">Transmembrane helix</keyword>
<name>A0A5R9BUH1_9LACO</name>
<keyword evidence="5 10" id="KW-0812">Transmembrane</keyword>
<organism evidence="11 12">
    <name type="scientific">Pediococcus stilesii</name>
    <dbReference type="NCBI Taxonomy" id="331679"/>
    <lineage>
        <taxon>Bacteria</taxon>
        <taxon>Bacillati</taxon>
        <taxon>Bacillota</taxon>
        <taxon>Bacilli</taxon>
        <taxon>Lactobacillales</taxon>
        <taxon>Lactobacillaceae</taxon>
        <taxon>Pediococcus</taxon>
    </lineage>
</organism>
<evidence type="ECO:0000256" key="10">
    <source>
        <dbReference type="HAMAP-Rule" id="MF_00115"/>
    </source>
</evidence>
<dbReference type="PROSITE" id="PS01327">
    <property type="entry name" value="MSCL"/>
    <property type="match status" value="1"/>
</dbReference>
<keyword evidence="4 10" id="KW-1003">Cell membrane</keyword>
<evidence type="ECO:0000256" key="9">
    <source>
        <dbReference type="ARBA" id="ARBA00023303"/>
    </source>
</evidence>
<sequence length="138" mass="15428">MIKEFREFISRGNVMDLAVGVIIGGAFTSIVKSLVSNLINPLIGIFVGGIDFSDWSFKFQDATFKVGSFINSIISFIIVAFVVFILVKIVNRITRKKVDDDEVEPDQSEIYLKEIRDLLANSTIKEGSDYNGKSNKQI</sequence>
<dbReference type="HAMAP" id="MF_00115">
    <property type="entry name" value="MscL"/>
    <property type="match status" value="1"/>
</dbReference>
<comment type="subunit">
    <text evidence="10">Homopentamer.</text>
</comment>
<dbReference type="PANTHER" id="PTHR30266">
    <property type="entry name" value="MECHANOSENSITIVE CHANNEL MSCL"/>
    <property type="match status" value="1"/>
</dbReference>
<dbReference type="RefSeq" id="WP_138474556.1">
    <property type="nucleotide sequence ID" value="NZ_VBTH01000012.1"/>
</dbReference>
<comment type="function">
    <text evidence="10">Channel that opens in response to stretch forces in the membrane lipid bilayer. May participate in the regulation of osmotic pressure changes within the cell.</text>
</comment>
<evidence type="ECO:0000256" key="1">
    <source>
        <dbReference type="ARBA" id="ARBA00004651"/>
    </source>
</evidence>
<protein>
    <recommendedName>
        <fullName evidence="10">Large-conductance mechanosensitive channel</fullName>
    </recommendedName>
</protein>
<evidence type="ECO:0000256" key="8">
    <source>
        <dbReference type="ARBA" id="ARBA00023136"/>
    </source>
</evidence>
<evidence type="ECO:0000256" key="3">
    <source>
        <dbReference type="ARBA" id="ARBA00022448"/>
    </source>
</evidence>
<dbReference type="SUPFAM" id="SSF81330">
    <property type="entry name" value="Gated mechanosensitive channel"/>
    <property type="match status" value="1"/>
</dbReference>
<evidence type="ECO:0000256" key="7">
    <source>
        <dbReference type="ARBA" id="ARBA00023065"/>
    </source>
</evidence>
<dbReference type="InterPro" id="IPR037673">
    <property type="entry name" value="MSC/AndL"/>
</dbReference>
<dbReference type="NCBIfam" id="NF001842">
    <property type="entry name" value="PRK00567.1-3"/>
    <property type="match status" value="1"/>
</dbReference>
<feature type="transmembrane region" description="Helical" evidence="10">
    <location>
        <begin position="66"/>
        <end position="87"/>
    </location>
</feature>
<comment type="caution">
    <text evidence="11">The sequence shown here is derived from an EMBL/GenBank/DDBJ whole genome shotgun (WGS) entry which is preliminary data.</text>
</comment>
<dbReference type="PRINTS" id="PR01264">
    <property type="entry name" value="MECHCHANNEL"/>
</dbReference>
<evidence type="ECO:0000313" key="11">
    <source>
        <dbReference type="EMBL" id="TLQ03903.1"/>
    </source>
</evidence>
<dbReference type="GO" id="GO:0005886">
    <property type="term" value="C:plasma membrane"/>
    <property type="evidence" value="ECO:0007669"/>
    <property type="project" value="UniProtKB-SubCell"/>
</dbReference>
<dbReference type="OrthoDB" id="9810350at2"/>
<dbReference type="InterPro" id="IPR036019">
    <property type="entry name" value="MscL_channel"/>
</dbReference>
<dbReference type="Proteomes" id="UP000305541">
    <property type="component" value="Unassembled WGS sequence"/>
</dbReference>
<comment type="similarity">
    <text evidence="2 10">Belongs to the MscL family.</text>
</comment>
<comment type="subcellular location">
    <subcellularLocation>
        <location evidence="1 10">Cell membrane</location>
        <topology evidence="1 10">Multi-pass membrane protein</topology>
    </subcellularLocation>
</comment>
<accession>A0A5R9BUH1</accession>
<reference evidence="11 12" key="1">
    <citation type="submission" date="2019-05" db="EMBL/GenBank/DDBJ databases">
        <title>The metagenome of a microbial culture collection derived from dairy environment covers the genomic content of the human microbiome.</title>
        <authorList>
            <person name="Roder T."/>
            <person name="Wuthrich D."/>
            <person name="Sattari Z."/>
            <person name="Von Ah U."/>
            <person name="Bar C."/>
            <person name="Ronchi F."/>
            <person name="Macpherson A.J."/>
            <person name="Ganal-Vonarburg S.C."/>
            <person name="Bruggmann R."/>
            <person name="Vergeres G."/>
        </authorList>
    </citation>
    <scope>NUCLEOTIDE SEQUENCE [LARGE SCALE GENOMIC DNA]</scope>
    <source>
        <strain evidence="11 12">FAM 18815</strain>
    </source>
</reference>
<keyword evidence="8 10" id="KW-0472">Membrane</keyword>
<keyword evidence="7 10" id="KW-0406">Ion transport</keyword>
<dbReference type="PANTHER" id="PTHR30266:SF2">
    <property type="entry name" value="LARGE-CONDUCTANCE MECHANOSENSITIVE CHANNEL"/>
    <property type="match status" value="1"/>
</dbReference>
<dbReference type="InterPro" id="IPR019823">
    <property type="entry name" value="Mechanosensitive_channel_CS"/>
</dbReference>
<evidence type="ECO:0000256" key="4">
    <source>
        <dbReference type="ARBA" id="ARBA00022475"/>
    </source>
</evidence>
<dbReference type="EMBL" id="VBTH01000012">
    <property type="protein sequence ID" value="TLQ03903.1"/>
    <property type="molecule type" value="Genomic_DNA"/>
</dbReference>
<feature type="transmembrane region" description="Helical" evidence="10">
    <location>
        <begin position="12"/>
        <end position="31"/>
    </location>
</feature>
<dbReference type="InterPro" id="IPR001185">
    <property type="entry name" value="MS_channel"/>
</dbReference>
<evidence type="ECO:0000256" key="2">
    <source>
        <dbReference type="ARBA" id="ARBA00007254"/>
    </source>
</evidence>
<dbReference type="NCBIfam" id="TIGR00220">
    <property type="entry name" value="mscL"/>
    <property type="match status" value="1"/>
</dbReference>
<dbReference type="Gene3D" id="1.10.1200.120">
    <property type="entry name" value="Large-conductance mechanosensitive channel, MscL, domain 1"/>
    <property type="match status" value="1"/>
</dbReference>
<dbReference type="AlphaFoldDB" id="A0A5R9BUH1"/>
<gene>
    <name evidence="10 11" type="primary">mscL</name>
    <name evidence="11" type="ORF">FEZ51_07190</name>
</gene>
<evidence type="ECO:0000256" key="6">
    <source>
        <dbReference type="ARBA" id="ARBA00022989"/>
    </source>
</evidence>
<dbReference type="GO" id="GO:0008381">
    <property type="term" value="F:mechanosensitive monoatomic ion channel activity"/>
    <property type="evidence" value="ECO:0007669"/>
    <property type="project" value="UniProtKB-UniRule"/>
</dbReference>